<dbReference type="GeneID" id="35295234"/>
<dbReference type="EMBL" id="CP047363">
    <property type="protein sequence ID" value="QIH78215.1"/>
    <property type="molecule type" value="Genomic_DNA"/>
</dbReference>
<reference evidence="2" key="4">
    <citation type="journal article" date="2020" name="Antimicrob. Agents Chemother.">
        <title>The novel macrolide resistance genes mef(D), msr(F) and msr(H) are present on resistance islands in Macrococcus canis, Macrococcus caseolyticus and Staphylococcus aureus.</title>
        <authorList>
            <person name="Schwendener S."/>
            <person name="Dona V."/>
            <person name="Perreten V."/>
        </authorList>
    </citation>
    <scope>NUCLEOTIDE SEQUENCE</scope>
    <source>
        <strain evidence="2">Epi0076A</strain>
    </source>
</reference>
<organism evidence="1 4">
    <name type="scientific">Macrococcoides canis</name>
    <dbReference type="NCBI Taxonomy" id="1855823"/>
    <lineage>
        <taxon>Bacteria</taxon>
        <taxon>Bacillati</taxon>
        <taxon>Bacillota</taxon>
        <taxon>Bacilli</taxon>
        <taxon>Bacillales</taxon>
        <taxon>Staphylococcaceae</taxon>
        <taxon>Macrococcoides</taxon>
    </lineage>
</organism>
<accession>A0A1W7AAV3</accession>
<gene>
    <name evidence="3" type="ORF">ETI04_00710</name>
    <name evidence="2" type="ORF">GTN30_05985</name>
    <name evidence="1" type="ORF">MCCS_11020</name>
</gene>
<reference evidence="3 5" key="3">
    <citation type="submission" date="2019-01" db="EMBL/GenBank/DDBJ databases">
        <title>Draft genome sequences of Macrococcus caseolyticus, Macrococcus canis, Macrococcus bohemicus and Macrococcus goetzii.</title>
        <authorList>
            <person name="Mazhar S."/>
            <person name="Altermann E."/>
            <person name="Hill C."/>
            <person name="Mcauliffe O."/>
        </authorList>
    </citation>
    <scope>NUCLEOTIDE SEQUENCE [LARGE SCALE GENOMIC DNA]</scope>
    <source>
        <strain evidence="3 5">DPC7162</strain>
    </source>
</reference>
<name>A0A1W7AAV3_9STAP</name>
<dbReference type="RefSeq" id="WP_086042399.1">
    <property type="nucleotide sequence ID" value="NZ_CBCRZA010000005.1"/>
</dbReference>
<dbReference type="Proteomes" id="UP000294865">
    <property type="component" value="Unassembled WGS sequence"/>
</dbReference>
<reference evidence="1" key="2">
    <citation type="submission" date="2017-04" db="EMBL/GenBank/DDBJ databases">
        <authorList>
            <person name="Afonso C.L."/>
            <person name="Miller P.J."/>
            <person name="Scott M.A."/>
            <person name="Spackman E."/>
            <person name="Goraichik I."/>
            <person name="Dimitrov K.M."/>
            <person name="Suarez D.L."/>
            <person name="Swayne D.E."/>
        </authorList>
    </citation>
    <scope>NUCLEOTIDE SEQUENCE</scope>
    <source>
        <strain evidence="1">KM45013</strain>
    </source>
</reference>
<proteinExistence type="predicted"/>
<dbReference type="Proteomes" id="UP000501122">
    <property type="component" value="Chromosome"/>
</dbReference>
<evidence type="ECO:0000313" key="1">
    <source>
        <dbReference type="EMBL" id="ARQ06749.1"/>
    </source>
</evidence>
<evidence type="ECO:0000313" key="4">
    <source>
        <dbReference type="Proteomes" id="UP000194154"/>
    </source>
</evidence>
<keyword evidence="4" id="KW-1185">Reference proteome</keyword>
<dbReference type="STRING" id="1855823.MCCS_11020"/>
<dbReference type="Proteomes" id="UP000194154">
    <property type="component" value="Chromosome"/>
</dbReference>
<evidence type="ECO:0000313" key="3">
    <source>
        <dbReference type="EMBL" id="TDM18040.1"/>
    </source>
</evidence>
<dbReference type="EMBL" id="SDQG01000001">
    <property type="protein sequence ID" value="TDM18040.1"/>
    <property type="molecule type" value="Genomic_DNA"/>
</dbReference>
<evidence type="ECO:0000313" key="5">
    <source>
        <dbReference type="Proteomes" id="UP000294865"/>
    </source>
</evidence>
<dbReference type="KEGG" id="mcak:MCCS_11020"/>
<evidence type="ECO:0000313" key="2">
    <source>
        <dbReference type="EMBL" id="QIH78215.1"/>
    </source>
</evidence>
<sequence length="84" mass="9427">MVFDKIQVNGSEIEAEGRFRIEDETVHVSTTSEDVGLAFKQVETTNVPVQLVLYKGDTDRYASEGLTLKHYTVAGGEFKMELEK</sequence>
<dbReference type="EMBL" id="CP021059">
    <property type="protein sequence ID" value="ARQ06749.1"/>
    <property type="molecule type" value="Genomic_DNA"/>
</dbReference>
<reference evidence="1 4" key="1">
    <citation type="journal article" date="2017" name="Int. J. Syst. Evol. Microbiol.">
        <title>Macrococcus canis sp. nov., a skin bacterium associated with infections in dogs.</title>
        <authorList>
            <person name="Gobeli Brawand S."/>
            <person name="Cotting K."/>
            <person name="Gomez-Sanz E."/>
            <person name="Collaud A."/>
            <person name="Thomann A."/>
            <person name="Brodard I."/>
            <person name="Rodriguez-Campos S."/>
            <person name="Strauss C."/>
            <person name="Perreten V."/>
        </authorList>
    </citation>
    <scope>NUCLEOTIDE SEQUENCE [LARGE SCALE GENOMIC DNA]</scope>
    <source>
        <strain evidence="1 4">KM45013</strain>
    </source>
</reference>
<dbReference type="OrthoDB" id="2418392at2"/>
<dbReference type="AlphaFoldDB" id="A0A1W7AAV3"/>
<protein>
    <submittedName>
        <fullName evidence="1">Uncharacterized protein</fullName>
    </submittedName>
</protein>